<evidence type="ECO:0000259" key="3">
    <source>
        <dbReference type="Pfam" id="PF13934"/>
    </source>
</evidence>
<dbReference type="InterPro" id="IPR025151">
    <property type="entry name" value="ELYS_dom"/>
</dbReference>
<proteinExistence type="predicted"/>
<gene>
    <name evidence="4" type="ORF">RIB2604_00605660</name>
</gene>
<accession>A0A146F219</accession>
<evidence type="ECO:0000256" key="1">
    <source>
        <dbReference type="ARBA" id="ARBA00004123"/>
    </source>
</evidence>
<reference evidence="5" key="2">
    <citation type="submission" date="2016-02" db="EMBL/GenBank/DDBJ databases">
        <title>Genome sequencing of Aspergillus luchuensis NBRC 4314.</title>
        <authorList>
            <person name="Yamada O."/>
        </authorList>
    </citation>
    <scope>NUCLEOTIDE SEQUENCE [LARGE SCALE GENOMIC DNA]</scope>
    <source>
        <strain evidence="5">RIB 2604</strain>
    </source>
</reference>
<feature type="domain" description="ELYS-like" evidence="3">
    <location>
        <begin position="1"/>
        <end position="180"/>
    </location>
</feature>
<dbReference type="Proteomes" id="UP000075230">
    <property type="component" value="Unassembled WGS sequence"/>
</dbReference>
<dbReference type="Pfam" id="PF13934">
    <property type="entry name" value="ELYS"/>
    <property type="match status" value="1"/>
</dbReference>
<sequence length="242" mass="27618">MDIEHKQALIYYILKDCRAASDAASQFSRRCHLPEKYRLFIEGLWNLDRLEFKRAVEYLTEPSIIPTFPDEILYVLTLPRLPKHDDSLVMAYYLTVSPPLASEKVQRAFFKTLCRSSITEAFYFTRKNDDTLRRSYLTQLIEFVHTTDAGQLRSSRALELIGLPFDDQEEEWFEDALLHGSAKGLHGSKDTVMMRRLASGKLSGLAQELESLGGEKIDGLNWDVLRQSVTHTQTSHSSGGQA</sequence>
<evidence type="ECO:0000313" key="4">
    <source>
        <dbReference type="EMBL" id="GAT19982.1"/>
    </source>
</evidence>
<dbReference type="VEuPathDB" id="FungiDB:ASPFODRAFT_29156"/>
<comment type="caution">
    <text evidence="4">The sequence shown here is derived from an EMBL/GenBank/DDBJ whole genome shotgun (WGS) entry which is preliminary data.</text>
</comment>
<dbReference type="GO" id="GO:0005634">
    <property type="term" value="C:nucleus"/>
    <property type="evidence" value="ECO:0007669"/>
    <property type="project" value="UniProtKB-SubCell"/>
</dbReference>
<keyword evidence="2" id="KW-0539">Nucleus</keyword>
<name>A0A146F219_ASPKA</name>
<evidence type="ECO:0000313" key="5">
    <source>
        <dbReference type="Proteomes" id="UP000075230"/>
    </source>
</evidence>
<dbReference type="EMBL" id="BCWF01000006">
    <property type="protein sequence ID" value="GAT19982.1"/>
    <property type="molecule type" value="Genomic_DNA"/>
</dbReference>
<evidence type="ECO:0000256" key="2">
    <source>
        <dbReference type="ARBA" id="ARBA00023242"/>
    </source>
</evidence>
<reference evidence="4 5" key="1">
    <citation type="journal article" date="2016" name="DNA Res.">
        <title>Genome sequence of Aspergillus luchuensis NBRC 4314.</title>
        <authorList>
            <person name="Yamada O."/>
            <person name="Machida M."/>
            <person name="Hosoyama A."/>
            <person name="Goto M."/>
            <person name="Takahashi T."/>
            <person name="Futagami T."/>
            <person name="Yamagata Y."/>
            <person name="Takeuchi M."/>
            <person name="Kobayashi T."/>
            <person name="Koike H."/>
            <person name="Abe K."/>
            <person name="Asai K."/>
            <person name="Arita M."/>
            <person name="Fujita N."/>
            <person name="Fukuda K."/>
            <person name="Higa K."/>
            <person name="Horikawa H."/>
            <person name="Ishikawa T."/>
            <person name="Jinno K."/>
            <person name="Kato Y."/>
            <person name="Kirimura K."/>
            <person name="Mizutani O."/>
            <person name="Nakasone K."/>
            <person name="Sano M."/>
            <person name="Shiraishi Y."/>
            <person name="Tsukahara M."/>
            <person name="Gomi K."/>
        </authorList>
    </citation>
    <scope>NUCLEOTIDE SEQUENCE [LARGE SCALE GENOMIC DNA]</scope>
    <source>
        <strain evidence="4 5">RIB 2604</strain>
    </source>
</reference>
<organism evidence="4 5">
    <name type="scientific">Aspergillus kawachii</name>
    <name type="common">White koji mold</name>
    <name type="synonym">Aspergillus awamori var. kawachi</name>
    <dbReference type="NCBI Taxonomy" id="1069201"/>
    <lineage>
        <taxon>Eukaryota</taxon>
        <taxon>Fungi</taxon>
        <taxon>Dikarya</taxon>
        <taxon>Ascomycota</taxon>
        <taxon>Pezizomycotina</taxon>
        <taxon>Eurotiomycetes</taxon>
        <taxon>Eurotiomycetidae</taxon>
        <taxon>Eurotiales</taxon>
        <taxon>Aspergillaceae</taxon>
        <taxon>Aspergillus</taxon>
        <taxon>Aspergillus subgen. Circumdati</taxon>
    </lineage>
</organism>
<protein>
    <recommendedName>
        <fullName evidence="3">ELYS-like domain-containing protein</fullName>
    </recommendedName>
</protein>
<comment type="subcellular location">
    <subcellularLocation>
        <location evidence="1">Nucleus</location>
    </subcellularLocation>
</comment>
<dbReference type="AlphaFoldDB" id="A0A146F219"/>